<reference evidence="1 3" key="1">
    <citation type="submission" date="2015-09" db="EMBL/GenBank/DDBJ databases">
        <title>Genome announcement of multiple Pseudomonas syringae strains.</title>
        <authorList>
            <person name="Thakur S."/>
            <person name="Wang P.W."/>
            <person name="Gong Y."/>
            <person name="Weir B.S."/>
            <person name="Guttman D.S."/>
        </authorList>
    </citation>
    <scope>NUCLEOTIDE SEQUENCE [LARGE SCALE GENOMIC DNA]</scope>
    <source>
        <strain evidence="1 3">ICMP7840</strain>
    </source>
</reference>
<protein>
    <submittedName>
        <fullName evidence="1">Uncharacterized protein</fullName>
    </submittedName>
</protein>
<evidence type="ECO:0000313" key="1">
    <source>
        <dbReference type="EMBL" id="KPX59345.1"/>
    </source>
</evidence>
<dbReference type="Proteomes" id="UP000050469">
    <property type="component" value="Unassembled WGS sequence"/>
</dbReference>
<gene>
    <name evidence="1" type="ORF">ALO53_101417</name>
    <name evidence="2" type="ORF">ALP66_101531</name>
</gene>
<dbReference type="EMBL" id="LJQO01000509">
    <property type="protein sequence ID" value="KPX59345.1"/>
    <property type="molecule type" value="Genomic_DNA"/>
</dbReference>
<evidence type="ECO:0000313" key="2">
    <source>
        <dbReference type="EMBL" id="RMS53970.1"/>
    </source>
</evidence>
<evidence type="ECO:0000313" key="3">
    <source>
        <dbReference type="Proteomes" id="UP000050469"/>
    </source>
</evidence>
<sequence length="84" mass="9254">MNFPRFQCEHLPGRAGMALTAAIELLHTLPGNAHQIAVMPMGIIGMPLKVRVQRLDACIKVASEVYPVCGRHKTPESMKAIAYR</sequence>
<reference evidence="2 4" key="2">
    <citation type="submission" date="2018-08" db="EMBL/GenBank/DDBJ databases">
        <title>Recombination of ecologically and evolutionarily significant loci maintains genetic cohesion in the Pseudomonas syringae species complex.</title>
        <authorList>
            <person name="Dillon M."/>
            <person name="Thakur S."/>
            <person name="Almeida R.N.D."/>
            <person name="Weir B.S."/>
            <person name="Guttman D.S."/>
        </authorList>
    </citation>
    <scope>NUCLEOTIDE SEQUENCE [LARGE SCALE GENOMIC DNA]</scope>
    <source>
        <strain evidence="2 4">ICMP 7847</strain>
    </source>
</reference>
<proteinExistence type="predicted"/>
<accession>A0A0P9T2G4</accession>
<dbReference type="AlphaFoldDB" id="A0A0P9T2G4"/>
<evidence type="ECO:0000313" key="4">
    <source>
        <dbReference type="Proteomes" id="UP000270873"/>
    </source>
</evidence>
<organism evidence="1 3">
    <name type="scientific">Pseudomonas amygdali pv. photiniae</name>
    <dbReference type="NCBI Taxonomy" id="251724"/>
    <lineage>
        <taxon>Bacteria</taxon>
        <taxon>Pseudomonadati</taxon>
        <taxon>Pseudomonadota</taxon>
        <taxon>Gammaproteobacteria</taxon>
        <taxon>Pseudomonadales</taxon>
        <taxon>Pseudomonadaceae</taxon>
        <taxon>Pseudomonas</taxon>
        <taxon>Pseudomonas amygdali</taxon>
    </lineage>
</organism>
<comment type="caution">
    <text evidence="1">The sequence shown here is derived from an EMBL/GenBank/DDBJ whole genome shotgun (WGS) entry which is preliminary data.</text>
</comment>
<dbReference type="Proteomes" id="UP000270873">
    <property type="component" value="Unassembled WGS sequence"/>
</dbReference>
<name>A0A0P9T2G4_PSEA0</name>
<dbReference type="EMBL" id="RBSP01000106">
    <property type="protein sequence ID" value="RMS53970.1"/>
    <property type="molecule type" value="Genomic_DNA"/>
</dbReference>